<dbReference type="Pfam" id="PF05188">
    <property type="entry name" value="MutS_II"/>
    <property type="match status" value="1"/>
</dbReference>
<evidence type="ECO:0000259" key="5">
    <source>
        <dbReference type="Pfam" id="PF05192"/>
    </source>
</evidence>
<feature type="compositionally biased region" description="Polar residues" evidence="2">
    <location>
        <begin position="24"/>
        <end position="45"/>
    </location>
</feature>
<dbReference type="SUPFAM" id="SSF48334">
    <property type="entry name" value="DNA repair protein MutS, domain III"/>
    <property type="match status" value="1"/>
</dbReference>
<comment type="similarity">
    <text evidence="1">Belongs to the DNA mismatch repair MutS family.</text>
</comment>
<organism evidence="6 7">
    <name type="scientific">Coccomyxa subellipsoidea</name>
    <dbReference type="NCBI Taxonomy" id="248742"/>
    <lineage>
        <taxon>Eukaryota</taxon>
        <taxon>Viridiplantae</taxon>
        <taxon>Chlorophyta</taxon>
        <taxon>core chlorophytes</taxon>
        <taxon>Trebouxiophyceae</taxon>
        <taxon>Trebouxiophyceae incertae sedis</taxon>
        <taxon>Coccomyxaceae</taxon>
        <taxon>Coccomyxa</taxon>
    </lineage>
</organism>
<dbReference type="InterPro" id="IPR036187">
    <property type="entry name" value="DNA_mismatch_repair_MutS_sf"/>
</dbReference>
<name>A0ABR2YQ07_9CHLO</name>
<dbReference type="InterPro" id="IPR017261">
    <property type="entry name" value="DNA_mismatch_repair_MutS/MSH"/>
</dbReference>
<evidence type="ECO:0000256" key="2">
    <source>
        <dbReference type="SAM" id="MobiDB-lite"/>
    </source>
</evidence>
<dbReference type="InterPro" id="IPR007696">
    <property type="entry name" value="DNA_mismatch_repair_MutS_core"/>
</dbReference>
<evidence type="ECO:0000259" key="4">
    <source>
        <dbReference type="Pfam" id="PF05188"/>
    </source>
</evidence>
<gene>
    <name evidence="6" type="ORF">WJX75_007349</name>
</gene>
<feature type="domain" description="DNA mismatch repair protein MutS connector" evidence="4">
    <location>
        <begin position="282"/>
        <end position="407"/>
    </location>
</feature>
<proteinExistence type="inferred from homology"/>
<evidence type="ECO:0000313" key="7">
    <source>
        <dbReference type="Proteomes" id="UP001491310"/>
    </source>
</evidence>
<dbReference type="Gene3D" id="3.30.420.110">
    <property type="entry name" value="MutS, connector domain"/>
    <property type="match status" value="1"/>
</dbReference>
<dbReference type="SUPFAM" id="SSF53150">
    <property type="entry name" value="DNA repair protein MutS, domain II"/>
    <property type="match status" value="1"/>
</dbReference>
<dbReference type="InterPro" id="IPR007860">
    <property type="entry name" value="DNA_mmatch_repair_MutS_con_dom"/>
</dbReference>
<accession>A0ABR2YQ07</accession>
<dbReference type="PANTHER" id="PTHR11361:SF148">
    <property type="entry name" value="DNA MISMATCH REPAIR PROTEIN MSH6"/>
    <property type="match status" value="1"/>
</dbReference>
<keyword evidence="7" id="KW-1185">Reference proteome</keyword>
<dbReference type="Gene3D" id="1.10.1420.10">
    <property type="match status" value="1"/>
</dbReference>
<evidence type="ECO:0000313" key="6">
    <source>
        <dbReference type="EMBL" id="KAK9909114.1"/>
    </source>
</evidence>
<dbReference type="Pfam" id="PF01624">
    <property type="entry name" value="MutS_I"/>
    <property type="match status" value="1"/>
</dbReference>
<feature type="domain" description="DNA mismatch repair protein MutS core" evidence="5">
    <location>
        <begin position="434"/>
        <end position="564"/>
    </location>
</feature>
<dbReference type="SUPFAM" id="SSF55271">
    <property type="entry name" value="DNA repair protein MutS, domain I"/>
    <property type="match status" value="1"/>
</dbReference>
<dbReference type="InterPro" id="IPR036678">
    <property type="entry name" value="MutS_con_dom_sf"/>
</dbReference>
<comment type="caution">
    <text evidence="6">The sequence shown here is derived from an EMBL/GenBank/DDBJ whole genome shotgun (WGS) entry which is preliminary data.</text>
</comment>
<sequence>MKANAKQTGIAKFFSKAGKDASNLGATPQNTWNTTSDRAHPSSQRRLTGLKRSAWELENVDGVIDLSGAKTTQGGGSQEPHRKKQFRKLLGDGEDSAAAALREVNERFSWLQSKNIRDADGKQPGHPEYDARSVRVPLDVFRKLSESQKQYWTVKSNYRDTIIFFKVGKFYELYEDDAEIGAQVLGWRMTVTGVGHCRQVGCPESGVEEAVSRLVTAGYKVARMEQMETAQEAKAARGPKATIRRQLTRVHTPATATGNVSVDAVHLMALHEAPTNDRASASQDSRVHFSFAFLDAAAGRFYVGVADDDAGRSTLGALLTQVAPRELLVRRNALSYTTQRALSTPSVAMEITNVTGAEFPDPDALASAANLEGMFNGLTVPHNIQAMGAGALAALAALCYYLKRAKADDELATNAQKVVSYETYAGALCLDGPTLTNLELLEDTMGGTEGSLLAQLDTCASPGGRRLLRQWLCRPLLDVGVIEQRLDAVYEIVKRPELVTSLLATVRSMPDVERALGRVRNAAAAPHRGLPTWALQAAQKKRLVALDIAVTAVAKAVSALRELQRGQADPNGAPQSALLVAAAASAPDEYSPAVKALMDIDKALVSCEAPAKGSKGKAKAAGRFLCVGRHGGGAFNC</sequence>
<feature type="region of interest" description="Disordered" evidence="2">
    <location>
        <begin position="16"/>
        <end position="45"/>
    </location>
</feature>
<dbReference type="InterPro" id="IPR007695">
    <property type="entry name" value="DNA_mismatch_repair_MutS-lik_N"/>
</dbReference>
<dbReference type="InterPro" id="IPR016151">
    <property type="entry name" value="DNA_mismatch_repair_MutS_N"/>
</dbReference>
<dbReference type="InterPro" id="IPR045076">
    <property type="entry name" value="MutS"/>
</dbReference>
<dbReference type="EMBL" id="JALJOT010000007">
    <property type="protein sequence ID" value="KAK9909114.1"/>
    <property type="molecule type" value="Genomic_DNA"/>
</dbReference>
<dbReference type="Proteomes" id="UP001491310">
    <property type="component" value="Unassembled WGS sequence"/>
</dbReference>
<dbReference type="Gene3D" id="3.40.1170.10">
    <property type="entry name" value="DNA repair protein MutS, domain I"/>
    <property type="match status" value="1"/>
</dbReference>
<dbReference type="PANTHER" id="PTHR11361">
    <property type="entry name" value="DNA MISMATCH REPAIR PROTEIN MUTS FAMILY MEMBER"/>
    <property type="match status" value="1"/>
</dbReference>
<protein>
    <recommendedName>
        <fullName evidence="8">DNA mismatch repair protein MutS core domain-containing protein</fullName>
    </recommendedName>
</protein>
<evidence type="ECO:0000256" key="1">
    <source>
        <dbReference type="ARBA" id="ARBA00006271"/>
    </source>
</evidence>
<dbReference type="PIRSF" id="PIRSF037677">
    <property type="entry name" value="DNA_mis_repair_Msh6"/>
    <property type="match status" value="1"/>
</dbReference>
<feature type="domain" description="DNA mismatch repair protein MutS-like N-terminal" evidence="3">
    <location>
        <begin position="148"/>
        <end position="257"/>
    </location>
</feature>
<reference evidence="6 7" key="1">
    <citation type="journal article" date="2024" name="Nat. Commun.">
        <title>Phylogenomics reveals the evolutionary origins of lichenization in chlorophyte algae.</title>
        <authorList>
            <person name="Puginier C."/>
            <person name="Libourel C."/>
            <person name="Otte J."/>
            <person name="Skaloud P."/>
            <person name="Haon M."/>
            <person name="Grisel S."/>
            <person name="Petersen M."/>
            <person name="Berrin J.G."/>
            <person name="Delaux P.M."/>
            <person name="Dal Grande F."/>
            <person name="Keller J."/>
        </authorList>
    </citation>
    <scope>NUCLEOTIDE SEQUENCE [LARGE SCALE GENOMIC DNA]</scope>
    <source>
        <strain evidence="6 7">SAG 216-7</strain>
    </source>
</reference>
<evidence type="ECO:0008006" key="8">
    <source>
        <dbReference type="Google" id="ProtNLM"/>
    </source>
</evidence>
<evidence type="ECO:0000259" key="3">
    <source>
        <dbReference type="Pfam" id="PF01624"/>
    </source>
</evidence>
<dbReference type="Pfam" id="PF05192">
    <property type="entry name" value="MutS_III"/>
    <property type="match status" value="1"/>
</dbReference>